<dbReference type="Proteomes" id="UP000807785">
    <property type="component" value="Unassembled WGS sequence"/>
</dbReference>
<dbReference type="Gene3D" id="3.30.428.10">
    <property type="entry name" value="HIT-like"/>
    <property type="match status" value="1"/>
</dbReference>
<dbReference type="InterPro" id="IPR036265">
    <property type="entry name" value="HIT-like_sf"/>
</dbReference>
<dbReference type="SUPFAM" id="SSF54197">
    <property type="entry name" value="HIT-like"/>
    <property type="match status" value="1"/>
</dbReference>
<name>A0A9D7HL74_9PROT</name>
<evidence type="ECO:0000313" key="4">
    <source>
        <dbReference type="Proteomes" id="UP000807785"/>
    </source>
</evidence>
<dbReference type="Pfam" id="PF01230">
    <property type="entry name" value="HIT"/>
    <property type="match status" value="1"/>
</dbReference>
<proteinExistence type="predicted"/>
<accession>A0A9D7HL74</accession>
<reference evidence="3" key="1">
    <citation type="submission" date="2020-10" db="EMBL/GenBank/DDBJ databases">
        <title>Connecting structure to function with the recovery of over 1000 high-quality activated sludge metagenome-assembled genomes encoding full-length rRNA genes using long-read sequencing.</title>
        <authorList>
            <person name="Singleton C.M."/>
            <person name="Petriglieri F."/>
            <person name="Kristensen J.M."/>
            <person name="Kirkegaard R.H."/>
            <person name="Michaelsen T.Y."/>
            <person name="Andersen M.H."/>
            <person name="Karst S.M."/>
            <person name="Dueholm M.S."/>
            <person name="Nielsen P.H."/>
            <person name="Albertsen M."/>
        </authorList>
    </citation>
    <scope>NUCLEOTIDE SEQUENCE</scope>
    <source>
        <strain evidence="3">Bjer_18-Q3-R1-45_BAT3C.347</strain>
    </source>
</reference>
<dbReference type="InterPro" id="IPR011146">
    <property type="entry name" value="HIT-like"/>
</dbReference>
<protein>
    <submittedName>
        <fullName evidence="3">HIT family protein</fullName>
    </submittedName>
</protein>
<dbReference type="AlphaFoldDB" id="A0A9D7HL74"/>
<dbReference type="EMBL" id="JADJEV010000002">
    <property type="protein sequence ID" value="MBK6972398.1"/>
    <property type="molecule type" value="Genomic_DNA"/>
</dbReference>
<gene>
    <name evidence="3" type="ORF">IPH26_05375</name>
</gene>
<organism evidence="3 4">
    <name type="scientific">Candidatus Methylophosphatis roskildensis</name>
    <dbReference type="NCBI Taxonomy" id="2899263"/>
    <lineage>
        <taxon>Bacteria</taxon>
        <taxon>Pseudomonadati</taxon>
        <taxon>Pseudomonadota</taxon>
        <taxon>Betaproteobacteria</taxon>
        <taxon>Nitrosomonadales</taxon>
        <taxon>Sterolibacteriaceae</taxon>
        <taxon>Candidatus Methylophosphatis</taxon>
    </lineage>
</organism>
<evidence type="ECO:0000259" key="2">
    <source>
        <dbReference type="PROSITE" id="PS51084"/>
    </source>
</evidence>
<dbReference type="GO" id="GO:0003824">
    <property type="term" value="F:catalytic activity"/>
    <property type="evidence" value="ECO:0007669"/>
    <property type="project" value="InterPro"/>
</dbReference>
<dbReference type="PROSITE" id="PS51084">
    <property type="entry name" value="HIT_2"/>
    <property type="match status" value="1"/>
</dbReference>
<comment type="caution">
    <text evidence="3">The sequence shown here is derived from an EMBL/GenBank/DDBJ whole genome shotgun (WGS) entry which is preliminary data.</text>
</comment>
<evidence type="ECO:0000256" key="1">
    <source>
        <dbReference type="PROSITE-ProRule" id="PRU00464"/>
    </source>
</evidence>
<feature type="short sequence motif" description="Histidine triad motif" evidence="1">
    <location>
        <begin position="98"/>
        <end position="102"/>
    </location>
</feature>
<feature type="domain" description="HIT" evidence="2">
    <location>
        <begin position="12"/>
        <end position="113"/>
    </location>
</feature>
<evidence type="ECO:0000313" key="3">
    <source>
        <dbReference type="EMBL" id="MBK6972398.1"/>
    </source>
</evidence>
<sequence>MHGENPLTRRVAACELCEQPGGHPVWQDGACRVVRVDEPDYPGFCRVVWQEHVTEMSDLTTGEQRHLGSVVNAVESALRTLVRPDKINLASLGNLVPHLHWHVIPRWRDDRHFPRPIWAEPLRESSPPRPPVSDAALHEAVVQVLAEVQAGAA</sequence>